<gene>
    <name evidence="10" type="ORF">AGOS_AGL094W</name>
</gene>
<reference evidence="11" key="2">
    <citation type="journal article" date="2013" name="G3 (Bethesda)">
        <title>Genomes of Ashbya fungi isolated from insects reveal four mating-type loci, numerous translocations, lack of transposons, and distinct gene duplications.</title>
        <authorList>
            <person name="Dietrich F.S."/>
            <person name="Voegeli S."/>
            <person name="Kuo S."/>
            <person name="Philippsen P."/>
        </authorList>
    </citation>
    <scope>GENOME REANNOTATION</scope>
    <source>
        <strain evidence="11">ATCC 10895 / CBS 109.51 / FGSC 9923 / NRRL Y-1056</strain>
    </source>
</reference>
<dbReference type="OMA" id="LAQSCKI"/>
<dbReference type="RefSeq" id="NP_986572.1">
    <property type="nucleotide sequence ID" value="NM_211634.1"/>
</dbReference>
<dbReference type="Gene3D" id="3.90.550.10">
    <property type="entry name" value="Spore Coat Polysaccharide Biosynthesis Protein SpsA, Chain A"/>
    <property type="match status" value="1"/>
</dbReference>
<evidence type="ECO:0000256" key="1">
    <source>
        <dbReference type="ARBA" id="ARBA00004514"/>
    </source>
</evidence>
<feature type="region of interest" description="Disordered" evidence="8">
    <location>
        <begin position="1"/>
        <end position="22"/>
    </location>
</feature>
<feature type="compositionally biased region" description="Acidic residues" evidence="8">
    <location>
        <begin position="490"/>
        <end position="504"/>
    </location>
</feature>
<dbReference type="SMART" id="SM00515">
    <property type="entry name" value="eIF5C"/>
    <property type="match status" value="1"/>
</dbReference>
<dbReference type="InParanoid" id="Q750P2"/>
<dbReference type="GO" id="GO:0005829">
    <property type="term" value="C:cytosol"/>
    <property type="evidence" value="ECO:0007669"/>
    <property type="project" value="UniProtKB-SubCell"/>
</dbReference>
<dbReference type="FunFam" id="1.25.40.180:FF:000022">
    <property type="entry name" value="Translation initiation factor eIF-2B epsilon subunit"/>
    <property type="match status" value="1"/>
</dbReference>
<dbReference type="eggNOG" id="KOG1461">
    <property type="taxonomic scope" value="Eukaryota"/>
</dbReference>
<dbReference type="PROSITE" id="PS51363">
    <property type="entry name" value="W2"/>
    <property type="match status" value="1"/>
</dbReference>
<name>Q750P2_EREGS</name>
<dbReference type="GO" id="GO:0003743">
    <property type="term" value="F:translation initiation factor activity"/>
    <property type="evidence" value="ECO:0000318"/>
    <property type="project" value="GO_Central"/>
</dbReference>
<evidence type="ECO:0000259" key="9">
    <source>
        <dbReference type="PROSITE" id="PS51363"/>
    </source>
</evidence>
<dbReference type="STRING" id="284811.Q750P2"/>
<dbReference type="InterPro" id="IPR005835">
    <property type="entry name" value="NTP_transferase_dom"/>
</dbReference>
<dbReference type="CDD" id="cd05787">
    <property type="entry name" value="LbH_eIF2B_epsilon"/>
    <property type="match status" value="1"/>
</dbReference>
<dbReference type="CDD" id="cd04197">
    <property type="entry name" value="eIF-2B_epsilon_N"/>
    <property type="match status" value="1"/>
</dbReference>
<evidence type="ECO:0000313" key="11">
    <source>
        <dbReference type="Proteomes" id="UP000000591"/>
    </source>
</evidence>
<dbReference type="PANTHER" id="PTHR45887">
    <property type="entry name" value="TRANSLATION INITIATION FACTOR EIF-2B SUBUNIT EPSILON"/>
    <property type="match status" value="1"/>
</dbReference>
<feature type="compositionally biased region" description="Polar residues" evidence="8">
    <location>
        <begin position="9"/>
        <end position="19"/>
    </location>
</feature>
<comment type="subunit">
    <text evidence="7">Component of the translation initiation factor 2B (eIF2B) complex which is a heterodecamer of two sets of five different subunits: alpha, beta, gamma, delta and epsilon. Subunits alpha, beta and delta comprise a regulatory subcomplex and subunits epsilon and gamma comprise a catalytic subcomplex. Within the complex, the hexameric regulatory complex resides at the center, with the two heterodimeric catalytic subcomplexes bound on opposite sides.</text>
</comment>
<reference evidence="10 11" key="1">
    <citation type="journal article" date="2004" name="Science">
        <title>The Ashbya gossypii genome as a tool for mapping the ancient Saccharomyces cerevisiae genome.</title>
        <authorList>
            <person name="Dietrich F.S."/>
            <person name="Voegeli S."/>
            <person name="Brachat S."/>
            <person name="Lerch A."/>
            <person name="Gates K."/>
            <person name="Steiner S."/>
            <person name="Mohr C."/>
            <person name="Pohlmann R."/>
            <person name="Luedi P."/>
            <person name="Choi S."/>
            <person name="Wing R.A."/>
            <person name="Flavier A."/>
            <person name="Gaffney T.D."/>
            <person name="Philippsen P."/>
        </authorList>
    </citation>
    <scope>NUCLEOTIDE SEQUENCE [LARGE SCALE GENOMIC DNA]</scope>
    <source>
        <strain evidence="11">ATCC 10895 / CBS 109.51 / FGSC 9923 / NRRL Y-1056</strain>
    </source>
</reference>
<dbReference type="OrthoDB" id="424572at2759"/>
<dbReference type="Pfam" id="PF00483">
    <property type="entry name" value="NTP_transferase"/>
    <property type="match status" value="1"/>
</dbReference>
<feature type="compositionally biased region" description="Low complexity" evidence="8">
    <location>
        <begin position="444"/>
        <end position="453"/>
    </location>
</feature>
<dbReference type="InterPro" id="IPR044123">
    <property type="entry name" value="W2_eIF2B_epsilon"/>
</dbReference>
<keyword evidence="3" id="KW-0963">Cytoplasm</keyword>
<evidence type="ECO:0000256" key="6">
    <source>
        <dbReference type="ARBA" id="ARBA00044345"/>
    </source>
</evidence>
<accession>Q750P2</accession>
<dbReference type="InterPro" id="IPR003307">
    <property type="entry name" value="W2_domain"/>
</dbReference>
<comment type="similarity">
    <text evidence="2">Belongs to the eIF-2B gamma/epsilon subunits family.</text>
</comment>
<keyword evidence="4" id="KW-0396">Initiation factor</keyword>
<evidence type="ECO:0000256" key="5">
    <source>
        <dbReference type="ARBA" id="ARBA00044144"/>
    </source>
</evidence>
<comment type="subcellular location">
    <subcellularLocation>
        <location evidence="1">Cytoplasm</location>
        <location evidence="1">Cytosol</location>
    </subcellularLocation>
</comment>
<dbReference type="GO" id="GO:0005851">
    <property type="term" value="C:eukaryotic translation initiation factor 2B complex"/>
    <property type="evidence" value="ECO:0000318"/>
    <property type="project" value="GO_Central"/>
</dbReference>
<dbReference type="KEGG" id="ago:AGOS_AGL094W"/>
<dbReference type="InterPro" id="IPR016024">
    <property type="entry name" value="ARM-type_fold"/>
</dbReference>
<feature type="region of interest" description="Disordered" evidence="8">
    <location>
        <begin position="444"/>
        <end position="473"/>
    </location>
</feature>
<evidence type="ECO:0000256" key="2">
    <source>
        <dbReference type="ARBA" id="ARBA00007878"/>
    </source>
</evidence>
<dbReference type="Proteomes" id="UP000000591">
    <property type="component" value="Chromosome VII"/>
</dbReference>
<protein>
    <recommendedName>
        <fullName evidence="5">Translation initiation factor eIF2B subunit epsilon</fullName>
    </recommendedName>
    <alternativeName>
        <fullName evidence="6">eIF2B GDP-GTP exchange factor subunit epsilon</fullName>
    </alternativeName>
</protein>
<dbReference type="PANTHER" id="PTHR45887:SF1">
    <property type="entry name" value="TRANSLATION INITIATION FACTOR EIF-2B SUBUNIT EPSILON"/>
    <property type="match status" value="1"/>
</dbReference>
<proteinExistence type="inferred from homology"/>
<dbReference type="InterPro" id="IPR056764">
    <property type="entry name" value="LbH_EIF2B3/5"/>
</dbReference>
<evidence type="ECO:0000256" key="7">
    <source>
        <dbReference type="ARBA" id="ARBA00046432"/>
    </source>
</evidence>
<dbReference type="Gene3D" id="2.160.10.10">
    <property type="entry name" value="Hexapeptide repeat proteins"/>
    <property type="match status" value="1"/>
</dbReference>
<organism evidence="10 11">
    <name type="scientific">Eremothecium gossypii (strain ATCC 10895 / CBS 109.51 / FGSC 9923 / NRRL Y-1056)</name>
    <name type="common">Yeast</name>
    <name type="synonym">Ashbya gossypii</name>
    <dbReference type="NCBI Taxonomy" id="284811"/>
    <lineage>
        <taxon>Eukaryota</taxon>
        <taxon>Fungi</taxon>
        <taxon>Dikarya</taxon>
        <taxon>Ascomycota</taxon>
        <taxon>Saccharomycotina</taxon>
        <taxon>Saccharomycetes</taxon>
        <taxon>Saccharomycetales</taxon>
        <taxon>Saccharomycetaceae</taxon>
        <taxon>Eremothecium</taxon>
    </lineage>
</organism>
<dbReference type="Gene3D" id="1.25.40.180">
    <property type="match status" value="1"/>
</dbReference>
<dbReference type="InterPro" id="IPR051956">
    <property type="entry name" value="eIF2B_epsilon"/>
</dbReference>
<dbReference type="EMBL" id="AE016820">
    <property type="protein sequence ID" value="AAS54396.1"/>
    <property type="molecule type" value="Genomic_DNA"/>
</dbReference>
<dbReference type="FunCoup" id="Q750P2">
    <property type="interactions" value="1262"/>
</dbReference>
<dbReference type="GO" id="GO:0005085">
    <property type="term" value="F:guanyl-nucleotide exchange factor activity"/>
    <property type="evidence" value="ECO:0000318"/>
    <property type="project" value="GO_Central"/>
</dbReference>
<keyword evidence="11" id="KW-1185">Reference proteome</keyword>
<feature type="domain" description="W2" evidence="9">
    <location>
        <begin position="553"/>
        <end position="724"/>
    </location>
</feature>
<dbReference type="InterPro" id="IPR035543">
    <property type="entry name" value="eIF-2B_epsilon_N"/>
</dbReference>
<feature type="region of interest" description="Disordered" evidence="8">
    <location>
        <begin position="487"/>
        <end position="506"/>
    </location>
</feature>
<evidence type="ECO:0000256" key="4">
    <source>
        <dbReference type="ARBA" id="ARBA00022540"/>
    </source>
</evidence>
<dbReference type="SUPFAM" id="SSF53448">
    <property type="entry name" value="Nucleotide-diphospho-sugar transferases"/>
    <property type="match status" value="1"/>
</dbReference>
<dbReference type="FunFam" id="3.90.550.10:FF:000066">
    <property type="entry name" value="Translation initiation factor eIF-2B subunit epsilon"/>
    <property type="match status" value="1"/>
</dbReference>
<dbReference type="AlphaFoldDB" id="Q750P2"/>
<dbReference type="SUPFAM" id="SSF48371">
    <property type="entry name" value="ARM repeat"/>
    <property type="match status" value="1"/>
</dbReference>
<dbReference type="GO" id="GO:0031369">
    <property type="term" value="F:translation initiation factor binding"/>
    <property type="evidence" value="ECO:0000318"/>
    <property type="project" value="GO_Central"/>
</dbReference>
<dbReference type="Pfam" id="PF02020">
    <property type="entry name" value="W2"/>
    <property type="match status" value="1"/>
</dbReference>
<sequence>MAGKKQRAKGQSGNANSAGKRNEVVQDERLQAVVLTDSFETRFMPLTYEMPRCLMPLANVPLIEYTLEFLAKAGVHEVYLICTSHAEQVQEYIDNSKWNLPWSPFKVSTILALEARSVGDAMRDLDNRGLITGDFILVSGDLVTNMEFDRALEAHRARRAEDKEHIVTMCLSTATQSHRTRSCEPAVFMLDKSNDRCLYYQDIPLASSKRKTAVDIDPELLEGVEEFKLRNDLIDCHIDICSPLVPAIFQENFDYQYLRRDFVKGVLSSDLLKKHIYAYITKEYAARVESWQTYDAISQDFLARWCYPLVLDSNLLEDQTYSYESKHVYKEKDVILAQSCKIGKCTAIGSGSTIGEGTFIENSVIGRNCQIGANVKIINSYIWENSIIGDNSVLNHSIVAAGAKLGSAVTLEDGCVIGFNVVVASSKTIPSGTRISAAPITVSSMSVPTPSYSSDEDSDEDSGLHPATRSKSTAKAVQLVGESGVGYIYESDDSDDSEETDDCDGAGANTLCTRMDELYLSDSSIYSASKTKKRRTLSTASYYTDWEDGSDASEEEEDFEKEAIATVERAMEHNHDIDTALLELNTLRMSLNVTYHEVRAATVSAMLKRVYHFIATQTLGPKDAVAKVFAHWGPLFRRQAFTAAEYVDLMDVILHRVVSMRFDRPDFILFCVYSCLYDSDILDEDVVYQWWAAAAADPAHADVKTLTAKWVDWLQTADEESGDDSGDDSDE</sequence>
<evidence type="ECO:0000256" key="8">
    <source>
        <dbReference type="SAM" id="MobiDB-lite"/>
    </source>
</evidence>
<keyword evidence="4" id="KW-0648">Protein biosynthesis</keyword>
<dbReference type="InterPro" id="IPR029044">
    <property type="entry name" value="Nucleotide-diphossugar_trans"/>
</dbReference>
<evidence type="ECO:0000256" key="3">
    <source>
        <dbReference type="ARBA" id="ARBA00022490"/>
    </source>
</evidence>
<dbReference type="HOGENOM" id="CLU_012507_1_0_1"/>
<dbReference type="CDD" id="cd11558">
    <property type="entry name" value="W2_eIF2B_epsilon"/>
    <property type="match status" value="1"/>
</dbReference>
<dbReference type="Pfam" id="PF25084">
    <property type="entry name" value="LbH_EIF2B"/>
    <property type="match status" value="1"/>
</dbReference>
<evidence type="ECO:0000313" key="10">
    <source>
        <dbReference type="EMBL" id="AAS54396.1"/>
    </source>
</evidence>
<dbReference type="GeneID" id="4622871"/>